<dbReference type="AlphaFoldDB" id="X1KVD4"/>
<dbReference type="InterPro" id="IPR045851">
    <property type="entry name" value="AMP-bd_C_sf"/>
</dbReference>
<accession>X1KVD4</accession>
<keyword evidence="5" id="KW-0067">ATP-binding</keyword>
<dbReference type="EC" id="6.2.1.1" evidence="2"/>
<comment type="caution">
    <text evidence="9">The sequence shown here is derived from an EMBL/GenBank/DDBJ whole genome shotgun (WGS) entry which is preliminary data.</text>
</comment>
<dbReference type="PANTHER" id="PTHR24095:SF14">
    <property type="entry name" value="ACETYL-COENZYME A SYNTHETASE 1"/>
    <property type="match status" value="1"/>
</dbReference>
<evidence type="ECO:0000313" key="9">
    <source>
        <dbReference type="EMBL" id="GAI10663.1"/>
    </source>
</evidence>
<keyword evidence="6" id="KW-0472">Membrane</keyword>
<dbReference type="InterPro" id="IPR020845">
    <property type="entry name" value="AMP-binding_CS"/>
</dbReference>
<evidence type="ECO:0000256" key="3">
    <source>
        <dbReference type="ARBA" id="ARBA00022598"/>
    </source>
</evidence>
<dbReference type="SUPFAM" id="SSF56801">
    <property type="entry name" value="Acetyl-CoA synthetase-like"/>
    <property type="match status" value="1"/>
</dbReference>
<protein>
    <recommendedName>
        <fullName evidence="2">acetate--CoA ligase</fullName>
        <ecNumber evidence="2">6.2.1.1</ecNumber>
    </recommendedName>
</protein>
<sequence>RIKKGDRICLYMPMIPQLVIAMLACARIGAIHSVVFGGFSAESLKYRIKEAKAKMLITVDGYWRAGKTINTFITASQALKGCSSIKHLIVVKRLGEKVQWLKKSIKCHLWEELMKGPKEYCPPEEMDAEDILFLLYTSGSTGKPKGVIHTTGGYLLYTHLTFKWIFDHKDTDIYWCTADIGWITGHSYIVYGPLSNGTTVFMYEGVPTYPNPGKWWELINKYSVSILYTAPTAIRALMRLGDEWPAKYKLNTLRLLGTVGEPINPTAWLWYYENIGRKRCPVVDTWWQTETGGIMITTLPGVHSMKPGSAGFAFPGISPDIIEHKEEDLDDDTPDPNRPRCPIGAMGKLVIKKPWPGMLRGLWKNPERFKKTYFEKFGTYLTGDGAVENDDGYFWLKGRIDDIILVSGHNIGTAETESALVSHPAVAEAALASYPHSITLNALYTFVILKRDFKPSDKLRKELITHVRKVLGPTRANSGL</sequence>
<dbReference type="InterPro" id="IPR025110">
    <property type="entry name" value="AMP-bd_C"/>
</dbReference>
<proteinExistence type="inferred from homology"/>
<organism evidence="9">
    <name type="scientific">marine sediment metagenome</name>
    <dbReference type="NCBI Taxonomy" id="412755"/>
    <lineage>
        <taxon>unclassified sequences</taxon>
        <taxon>metagenomes</taxon>
        <taxon>ecological metagenomes</taxon>
    </lineage>
</organism>
<dbReference type="InterPro" id="IPR042099">
    <property type="entry name" value="ANL_N_sf"/>
</dbReference>
<keyword evidence="3" id="KW-0436">Ligase</keyword>
<dbReference type="FunFam" id="3.40.50.12780:FF:000001">
    <property type="entry name" value="Acetyl-coenzyme A synthetase"/>
    <property type="match status" value="1"/>
</dbReference>
<dbReference type="Pfam" id="PF13193">
    <property type="entry name" value="AMP-binding_C"/>
    <property type="match status" value="1"/>
</dbReference>
<comment type="similarity">
    <text evidence="1">Belongs to the ATP-dependent AMP-binding enzyme family.</text>
</comment>
<feature type="non-terminal residue" evidence="9">
    <location>
        <position position="1"/>
    </location>
</feature>
<evidence type="ECO:0000259" key="8">
    <source>
        <dbReference type="Pfam" id="PF13193"/>
    </source>
</evidence>
<dbReference type="NCBIfam" id="NF001208">
    <property type="entry name" value="PRK00174.1"/>
    <property type="match status" value="1"/>
</dbReference>
<gene>
    <name evidence="9" type="ORF">S06H3_12862</name>
</gene>
<dbReference type="PANTHER" id="PTHR24095">
    <property type="entry name" value="ACETYL-COENZYME A SYNTHETASE"/>
    <property type="match status" value="1"/>
</dbReference>
<feature type="domain" description="AMP-dependent synthetase/ligase" evidence="7">
    <location>
        <begin position="2"/>
        <end position="363"/>
    </location>
</feature>
<dbReference type="GO" id="GO:0005829">
    <property type="term" value="C:cytosol"/>
    <property type="evidence" value="ECO:0007669"/>
    <property type="project" value="TreeGrafter"/>
</dbReference>
<dbReference type="Pfam" id="PF00501">
    <property type="entry name" value="AMP-binding"/>
    <property type="match status" value="1"/>
</dbReference>
<dbReference type="InterPro" id="IPR000873">
    <property type="entry name" value="AMP-dep_synth/lig_dom"/>
</dbReference>
<evidence type="ECO:0000256" key="4">
    <source>
        <dbReference type="ARBA" id="ARBA00022741"/>
    </source>
</evidence>
<evidence type="ECO:0000259" key="7">
    <source>
        <dbReference type="Pfam" id="PF00501"/>
    </source>
</evidence>
<evidence type="ECO:0000256" key="2">
    <source>
        <dbReference type="ARBA" id="ARBA00013275"/>
    </source>
</evidence>
<dbReference type="Gene3D" id="3.40.50.12780">
    <property type="entry name" value="N-terminal domain of ligase-like"/>
    <property type="match status" value="1"/>
</dbReference>
<evidence type="ECO:0000256" key="6">
    <source>
        <dbReference type="SAM" id="Phobius"/>
    </source>
</evidence>
<feature type="domain" description="AMP-binding enzyme C-terminal" evidence="8">
    <location>
        <begin position="415"/>
        <end position="474"/>
    </location>
</feature>
<reference evidence="9" key="1">
    <citation type="journal article" date="2014" name="Front. Microbiol.">
        <title>High frequency of phylogenetically diverse reductive dehalogenase-homologous genes in deep subseafloor sedimentary metagenomes.</title>
        <authorList>
            <person name="Kawai M."/>
            <person name="Futagami T."/>
            <person name="Toyoda A."/>
            <person name="Takaki Y."/>
            <person name="Nishi S."/>
            <person name="Hori S."/>
            <person name="Arai W."/>
            <person name="Tsubouchi T."/>
            <person name="Morono Y."/>
            <person name="Uchiyama I."/>
            <person name="Ito T."/>
            <person name="Fujiyama A."/>
            <person name="Inagaki F."/>
            <person name="Takami H."/>
        </authorList>
    </citation>
    <scope>NUCLEOTIDE SEQUENCE</scope>
    <source>
        <strain evidence="9">Expedition CK06-06</strain>
    </source>
</reference>
<keyword evidence="6" id="KW-1133">Transmembrane helix</keyword>
<dbReference type="Gene3D" id="3.30.300.30">
    <property type="match status" value="1"/>
</dbReference>
<evidence type="ECO:0000256" key="1">
    <source>
        <dbReference type="ARBA" id="ARBA00006432"/>
    </source>
</evidence>
<keyword evidence="4" id="KW-0547">Nucleotide-binding</keyword>
<dbReference type="GO" id="GO:0003987">
    <property type="term" value="F:acetate-CoA ligase activity"/>
    <property type="evidence" value="ECO:0007669"/>
    <property type="project" value="UniProtKB-EC"/>
</dbReference>
<evidence type="ECO:0000256" key="5">
    <source>
        <dbReference type="ARBA" id="ARBA00022840"/>
    </source>
</evidence>
<feature type="transmembrane region" description="Helical" evidence="6">
    <location>
        <begin position="20"/>
        <end position="39"/>
    </location>
</feature>
<keyword evidence="6" id="KW-0812">Transmembrane</keyword>
<dbReference type="GO" id="GO:0005524">
    <property type="term" value="F:ATP binding"/>
    <property type="evidence" value="ECO:0007669"/>
    <property type="project" value="UniProtKB-KW"/>
</dbReference>
<name>X1KVD4_9ZZZZ</name>
<feature type="non-terminal residue" evidence="9">
    <location>
        <position position="480"/>
    </location>
</feature>
<dbReference type="GO" id="GO:0006085">
    <property type="term" value="P:acetyl-CoA biosynthetic process"/>
    <property type="evidence" value="ECO:0007669"/>
    <property type="project" value="TreeGrafter"/>
</dbReference>
<dbReference type="EMBL" id="BARV01006281">
    <property type="protein sequence ID" value="GAI10663.1"/>
    <property type="molecule type" value="Genomic_DNA"/>
</dbReference>
<dbReference type="PROSITE" id="PS00455">
    <property type="entry name" value="AMP_BINDING"/>
    <property type="match status" value="1"/>
</dbReference>